<evidence type="ECO:0000313" key="1">
    <source>
        <dbReference type="EMBL" id="SMY22136.1"/>
    </source>
</evidence>
<gene>
    <name evidence="1" type="ORF">ZT1A5_G3575</name>
</gene>
<sequence length="108" mass="11778">MAIRPPPAELVGTTIACFFLPAMVDGFATTTIIISLVFRATAKISGEPLKSHRIVLWRLVVCFTNTAPEYLLHDAPPGMIPSGIEMWECFWGTMALVCLVQGLGQLSE</sequence>
<organism evidence="1 2">
    <name type="scientific">Zymoseptoria tritici ST99CH_1A5</name>
    <dbReference type="NCBI Taxonomy" id="1276529"/>
    <lineage>
        <taxon>Eukaryota</taxon>
        <taxon>Fungi</taxon>
        <taxon>Dikarya</taxon>
        <taxon>Ascomycota</taxon>
        <taxon>Pezizomycotina</taxon>
        <taxon>Dothideomycetes</taxon>
        <taxon>Dothideomycetidae</taxon>
        <taxon>Mycosphaerellales</taxon>
        <taxon>Mycosphaerellaceae</taxon>
        <taxon>Zymoseptoria</taxon>
    </lineage>
</organism>
<dbReference type="EMBL" id="LT882678">
    <property type="protein sequence ID" value="SMY22136.1"/>
    <property type="molecule type" value="Genomic_DNA"/>
</dbReference>
<proteinExistence type="predicted"/>
<evidence type="ECO:0000313" key="2">
    <source>
        <dbReference type="Proteomes" id="UP000215453"/>
    </source>
</evidence>
<reference evidence="1 2" key="1">
    <citation type="submission" date="2016-10" db="EMBL/GenBank/DDBJ databases">
        <authorList>
            <person name="Varghese N."/>
        </authorList>
    </citation>
    <scope>NUCLEOTIDE SEQUENCE [LARGE SCALE GENOMIC DNA]</scope>
</reference>
<name>A0A1Y6LCG9_ZYMTR</name>
<protein>
    <submittedName>
        <fullName evidence="1">Uncharacterized protein</fullName>
    </submittedName>
</protein>
<dbReference type="Proteomes" id="UP000215453">
    <property type="component" value="Chromosome 3"/>
</dbReference>
<accession>A0A1Y6LCG9</accession>
<dbReference type="AlphaFoldDB" id="A0A1Y6LCG9"/>